<dbReference type="EMBL" id="JARKIE010000443">
    <property type="protein sequence ID" value="KAJ7638112.1"/>
    <property type="molecule type" value="Genomic_DNA"/>
</dbReference>
<name>A0AAD7C367_MYCRO</name>
<comment type="caution">
    <text evidence="1">The sequence shown here is derived from an EMBL/GenBank/DDBJ whole genome shotgun (WGS) entry which is preliminary data.</text>
</comment>
<feature type="non-terminal residue" evidence="1">
    <location>
        <position position="62"/>
    </location>
</feature>
<feature type="non-terminal residue" evidence="1">
    <location>
        <position position="1"/>
    </location>
</feature>
<evidence type="ECO:0000313" key="2">
    <source>
        <dbReference type="Proteomes" id="UP001221757"/>
    </source>
</evidence>
<protein>
    <submittedName>
        <fullName evidence="1">Uncharacterized protein</fullName>
    </submittedName>
</protein>
<sequence length="62" mass="7184">FLLNKLLNESGRSLKDWPTMPLPQTDWDAEIVNPLIADQLAYDRDEECEQAERQTALLNPEQ</sequence>
<dbReference type="AlphaFoldDB" id="A0AAD7C367"/>
<evidence type="ECO:0000313" key="1">
    <source>
        <dbReference type="EMBL" id="KAJ7638112.1"/>
    </source>
</evidence>
<organism evidence="1 2">
    <name type="scientific">Mycena rosella</name>
    <name type="common">Pink bonnet</name>
    <name type="synonym">Agaricus rosellus</name>
    <dbReference type="NCBI Taxonomy" id="1033263"/>
    <lineage>
        <taxon>Eukaryota</taxon>
        <taxon>Fungi</taxon>
        <taxon>Dikarya</taxon>
        <taxon>Basidiomycota</taxon>
        <taxon>Agaricomycotina</taxon>
        <taxon>Agaricomycetes</taxon>
        <taxon>Agaricomycetidae</taxon>
        <taxon>Agaricales</taxon>
        <taxon>Marasmiineae</taxon>
        <taxon>Mycenaceae</taxon>
        <taxon>Mycena</taxon>
    </lineage>
</organism>
<accession>A0AAD7C367</accession>
<gene>
    <name evidence="1" type="ORF">B0H17DRAFT_888722</name>
</gene>
<keyword evidence="2" id="KW-1185">Reference proteome</keyword>
<dbReference type="Proteomes" id="UP001221757">
    <property type="component" value="Unassembled WGS sequence"/>
</dbReference>
<proteinExistence type="predicted"/>
<reference evidence="1" key="1">
    <citation type="submission" date="2023-03" db="EMBL/GenBank/DDBJ databases">
        <title>Massive genome expansion in bonnet fungi (Mycena s.s.) driven by repeated elements and novel gene families across ecological guilds.</title>
        <authorList>
            <consortium name="Lawrence Berkeley National Laboratory"/>
            <person name="Harder C.B."/>
            <person name="Miyauchi S."/>
            <person name="Viragh M."/>
            <person name="Kuo A."/>
            <person name="Thoen E."/>
            <person name="Andreopoulos B."/>
            <person name="Lu D."/>
            <person name="Skrede I."/>
            <person name="Drula E."/>
            <person name="Henrissat B."/>
            <person name="Morin E."/>
            <person name="Kohler A."/>
            <person name="Barry K."/>
            <person name="LaButti K."/>
            <person name="Morin E."/>
            <person name="Salamov A."/>
            <person name="Lipzen A."/>
            <person name="Mereny Z."/>
            <person name="Hegedus B."/>
            <person name="Baldrian P."/>
            <person name="Stursova M."/>
            <person name="Weitz H."/>
            <person name="Taylor A."/>
            <person name="Grigoriev I.V."/>
            <person name="Nagy L.G."/>
            <person name="Martin F."/>
            <person name="Kauserud H."/>
        </authorList>
    </citation>
    <scope>NUCLEOTIDE SEQUENCE</scope>
    <source>
        <strain evidence="1">CBHHK067</strain>
    </source>
</reference>